<dbReference type="Proteomes" id="UP001364224">
    <property type="component" value="Unassembled WGS sequence"/>
</dbReference>
<evidence type="ECO:0000313" key="3">
    <source>
        <dbReference type="Proteomes" id="UP001364224"/>
    </source>
</evidence>
<comment type="caution">
    <text evidence="2">The sequence shown here is derived from an EMBL/GenBank/DDBJ whole genome shotgun (WGS) entry which is preliminary data.</text>
</comment>
<evidence type="ECO:0000256" key="1">
    <source>
        <dbReference type="SAM" id="Phobius"/>
    </source>
</evidence>
<proteinExistence type="predicted"/>
<evidence type="ECO:0000313" key="2">
    <source>
        <dbReference type="EMBL" id="MEH2560150.1"/>
    </source>
</evidence>
<dbReference type="EMBL" id="JAZHRV010000001">
    <property type="protein sequence ID" value="MEH2560150.1"/>
    <property type="molecule type" value="Genomic_DNA"/>
</dbReference>
<protein>
    <submittedName>
        <fullName evidence="2">Uncharacterized protein</fullName>
    </submittedName>
</protein>
<keyword evidence="1" id="KW-1133">Transmembrane helix</keyword>
<keyword evidence="1" id="KW-0812">Transmembrane</keyword>
<feature type="transmembrane region" description="Helical" evidence="1">
    <location>
        <begin position="6"/>
        <end position="26"/>
    </location>
</feature>
<gene>
    <name evidence="2" type="ORF">V1286_007679</name>
</gene>
<keyword evidence="1" id="KW-0472">Membrane</keyword>
<sequence length="95" mass="10455">MLLPVSDILPMIGGIIGIMISSIIIFSRRRRRGRGWLLLPMMRGGGPRQTAPGSLESSLYIKLPSAGLIFYTYHSLQLDSLPLGVVYMEDLPPEG</sequence>
<reference evidence="2 3" key="1">
    <citation type="submission" date="2024-02" db="EMBL/GenBank/DDBJ databases">
        <title>Adaptive strategies in a cosmopolitan and abundant soil bacterium.</title>
        <authorList>
            <person name="Carini P."/>
        </authorList>
    </citation>
    <scope>NUCLEOTIDE SEQUENCE [LARGE SCALE GENOMIC DNA]</scope>
    <source>
        <strain evidence="2 3">AZCC 1608</strain>
    </source>
</reference>
<accession>A0ABU8BNU2</accession>
<organism evidence="2 3">
    <name type="scientific">Bradyrhizobium algeriense</name>
    <dbReference type="NCBI Taxonomy" id="634784"/>
    <lineage>
        <taxon>Bacteria</taxon>
        <taxon>Pseudomonadati</taxon>
        <taxon>Pseudomonadota</taxon>
        <taxon>Alphaproteobacteria</taxon>
        <taxon>Hyphomicrobiales</taxon>
        <taxon>Nitrobacteraceae</taxon>
        <taxon>Bradyrhizobium</taxon>
    </lineage>
</organism>
<name>A0ABU8BNU2_9BRAD</name>
<keyword evidence="3" id="KW-1185">Reference proteome</keyword>